<dbReference type="CDD" id="cd00761">
    <property type="entry name" value="Glyco_tranf_GTA_type"/>
    <property type="match status" value="1"/>
</dbReference>
<comment type="caution">
    <text evidence="2">The sequence shown here is derived from an EMBL/GenBank/DDBJ whole genome shotgun (WGS) entry which is preliminary data.</text>
</comment>
<dbReference type="PANTHER" id="PTHR43685">
    <property type="entry name" value="GLYCOSYLTRANSFERASE"/>
    <property type="match status" value="1"/>
</dbReference>
<accession>A0A7Y3TX75</accession>
<dbReference type="InterPro" id="IPR001173">
    <property type="entry name" value="Glyco_trans_2-like"/>
</dbReference>
<keyword evidence="2" id="KW-0808">Transferase</keyword>
<evidence type="ECO:0000313" key="3">
    <source>
        <dbReference type="Proteomes" id="UP000588806"/>
    </source>
</evidence>
<protein>
    <submittedName>
        <fullName evidence="2">Glycosyltransferase family 2 protein</fullName>
    </submittedName>
</protein>
<reference evidence="2 3" key="2">
    <citation type="submission" date="2020-06" db="EMBL/GenBank/DDBJ databases">
        <title>Halomonas songnenensis sp. nov., a moderately halophilic bacterium isolated from saline and alkaline soils.</title>
        <authorList>
            <person name="Jiang J."/>
            <person name="Pan Y."/>
        </authorList>
    </citation>
    <scope>NUCLEOTIDE SEQUENCE [LARGE SCALE GENOMIC DNA]</scope>
    <source>
        <strain evidence="2 3">TBZ9</strain>
    </source>
</reference>
<dbReference type="GO" id="GO:0016740">
    <property type="term" value="F:transferase activity"/>
    <property type="evidence" value="ECO:0007669"/>
    <property type="project" value="UniProtKB-KW"/>
</dbReference>
<dbReference type="Pfam" id="PF00535">
    <property type="entry name" value="Glycos_transf_2"/>
    <property type="match status" value="1"/>
</dbReference>
<evidence type="ECO:0000313" key="2">
    <source>
        <dbReference type="EMBL" id="NOG31623.1"/>
    </source>
</evidence>
<evidence type="ECO:0000259" key="1">
    <source>
        <dbReference type="Pfam" id="PF00535"/>
    </source>
</evidence>
<organism evidence="2 3">
    <name type="scientific">Vreelandella azerica</name>
    <dbReference type="NCBI Taxonomy" id="2732867"/>
    <lineage>
        <taxon>Bacteria</taxon>
        <taxon>Pseudomonadati</taxon>
        <taxon>Pseudomonadota</taxon>
        <taxon>Gammaproteobacteria</taxon>
        <taxon>Oceanospirillales</taxon>
        <taxon>Halomonadaceae</taxon>
        <taxon>Vreelandella</taxon>
    </lineage>
</organism>
<dbReference type="AlphaFoldDB" id="A0A7Y3TX75"/>
<dbReference type="Gene3D" id="3.90.550.10">
    <property type="entry name" value="Spore Coat Polysaccharide Biosynthesis Protein SpsA, Chain A"/>
    <property type="match status" value="1"/>
</dbReference>
<proteinExistence type="predicted"/>
<gene>
    <name evidence="2" type="ORF">HLB35_07305</name>
</gene>
<dbReference type="PANTHER" id="PTHR43685:SF2">
    <property type="entry name" value="GLYCOSYLTRANSFERASE 2-LIKE DOMAIN-CONTAINING PROTEIN"/>
    <property type="match status" value="1"/>
</dbReference>
<dbReference type="InterPro" id="IPR029044">
    <property type="entry name" value="Nucleotide-diphossugar_trans"/>
</dbReference>
<dbReference type="SUPFAM" id="SSF53448">
    <property type="entry name" value="Nucleotide-diphospho-sugar transferases"/>
    <property type="match status" value="1"/>
</dbReference>
<name>A0A7Y3TX75_9GAMM</name>
<sequence length="140" mass="16380">MWAANNLLSRGFKNKAIKFLDDNLPKELAYTKNIILANCELEKGNEKGWLDYFNKYLEYFNISKLLLKDDREEGMISRFYTEGRFEDIDAELVTVIMPVWNSQDTVYYAAKSILNQTWRNIELILVDDCSTDKTAGFLKK</sequence>
<dbReference type="EMBL" id="JABFHI010000002">
    <property type="protein sequence ID" value="NOG31623.1"/>
    <property type="molecule type" value="Genomic_DNA"/>
</dbReference>
<keyword evidence="3" id="KW-1185">Reference proteome</keyword>
<dbReference type="InterPro" id="IPR050834">
    <property type="entry name" value="Glycosyltransf_2"/>
</dbReference>
<dbReference type="Proteomes" id="UP000588806">
    <property type="component" value="Unassembled WGS sequence"/>
</dbReference>
<reference evidence="2 3" key="1">
    <citation type="submission" date="2020-05" db="EMBL/GenBank/DDBJ databases">
        <authorList>
            <person name="Ruan W."/>
            <person name="Jeon C.O."/>
            <person name="Chun B.H."/>
        </authorList>
    </citation>
    <scope>NUCLEOTIDE SEQUENCE [LARGE SCALE GENOMIC DNA]</scope>
    <source>
        <strain evidence="2 3">TBZ9</strain>
    </source>
</reference>
<feature type="domain" description="Glycosyltransferase 2-like" evidence="1">
    <location>
        <begin position="94"/>
        <end position="139"/>
    </location>
</feature>